<organism evidence="6 7">
    <name type="scientific">Pyruvatibacter mobilis</name>
    <dbReference type="NCBI Taxonomy" id="1712261"/>
    <lineage>
        <taxon>Bacteria</taxon>
        <taxon>Pseudomonadati</taxon>
        <taxon>Pseudomonadota</taxon>
        <taxon>Alphaproteobacteria</taxon>
        <taxon>Hyphomicrobiales</taxon>
        <taxon>Parvibaculaceae</taxon>
        <taxon>Pyruvatibacter</taxon>
    </lineage>
</organism>
<evidence type="ECO:0000256" key="4">
    <source>
        <dbReference type="PROSITE-ProRule" id="PRU00335"/>
    </source>
</evidence>
<sequence>MTGQTRKGRKSASYHHGDLKRELLAAARALLEEVGPEALSLRSVARAAGVSQAAPYHHFEDKDALLAALATEGFAELSAHMDAQSRDAGTSGAHMGGLGAGYILFAVRNPALFRLMHGPRFVAKDKYTELLETAAHSYEMLRAGVTACLGDAPTAQEIDTACTAAWSLVHGASMLVVDGRVQVGDSDEDIIAFAARMTGQLPLRGV</sequence>
<dbReference type="OrthoDB" id="7056813at2"/>
<dbReference type="Gene3D" id="1.10.357.10">
    <property type="entry name" value="Tetracycline Repressor, domain 2"/>
    <property type="match status" value="1"/>
</dbReference>
<dbReference type="GeneID" id="300654275"/>
<dbReference type="PANTHER" id="PTHR30055:SF220">
    <property type="entry name" value="TETR-FAMILY REGULATORY PROTEIN"/>
    <property type="match status" value="1"/>
</dbReference>
<dbReference type="GO" id="GO:0000976">
    <property type="term" value="F:transcription cis-regulatory region binding"/>
    <property type="evidence" value="ECO:0007669"/>
    <property type="project" value="TreeGrafter"/>
</dbReference>
<keyword evidence="3" id="KW-0804">Transcription</keyword>
<dbReference type="GO" id="GO:0003700">
    <property type="term" value="F:DNA-binding transcription factor activity"/>
    <property type="evidence" value="ECO:0007669"/>
    <property type="project" value="TreeGrafter"/>
</dbReference>
<dbReference type="SUPFAM" id="SSF46689">
    <property type="entry name" value="Homeodomain-like"/>
    <property type="match status" value="1"/>
</dbReference>
<dbReference type="EMBL" id="WXYQ01000012">
    <property type="protein sequence ID" value="NBG96881.1"/>
    <property type="molecule type" value="Genomic_DNA"/>
</dbReference>
<dbReference type="PRINTS" id="PR00455">
    <property type="entry name" value="HTHTETR"/>
</dbReference>
<dbReference type="Proteomes" id="UP000470384">
    <property type="component" value="Unassembled WGS sequence"/>
</dbReference>
<reference evidence="6 7" key="1">
    <citation type="journal article" date="2016" name="Int. J. Syst. Evol. Microbiol.">
        <title>Pyruvatibacter mobilis gen. nov., sp. nov., a marine bacterium from the culture broth of Picochlorum sp. 122.</title>
        <authorList>
            <person name="Wang G."/>
            <person name="Tang M."/>
            <person name="Wu H."/>
            <person name="Dai S."/>
            <person name="Li T."/>
            <person name="Chen C."/>
            <person name="He H."/>
            <person name="Fan J."/>
            <person name="Xiang W."/>
            <person name="Li X."/>
        </authorList>
    </citation>
    <scope>NUCLEOTIDE SEQUENCE [LARGE SCALE GENOMIC DNA]</scope>
    <source>
        <strain evidence="6 7">GYP-11</strain>
    </source>
</reference>
<feature type="DNA-binding region" description="H-T-H motif" evidence="4">
    <location>
        <begin position="40"/>
        <end position="59"/>
    </location>
</feature>
<dbReference type="InterPro" id="IPR036271">
    <property type="entry name" value="Tet_transcr_reg_TetR-rel_C_sf"/>
</dbReference>
<protein>
    <submittedName>
        <fullName evidence="6">TetR family transcriptional regulator</fullName>
    </submittedName>
</protein>
<dbReference type="Pfam" id="PF13305">
    <property type="entry name" value="TetR_C_33"/>
    <property type="match status" value="1"/>
</dbReference>
<proteinExistence type="predicted"/>
<dbReference type="PROSITE" id="PS50977">
    <property type="entry name" value="HTH_TETR_2"/>
    <property type="match status" value="1"/>
</dbReference>
<dbReference type="PANTHER" id="PTHR30055">
    <property type="entry name" value="HTH-TYPE TRANSCRIPTIONAL REGULATOR RUTR"/>
    <property type="match status" value="1"/>
</dbReference>
<dbReference type="Pfam" id="PF00440">
    <property type="entry name" value="TetR_N"/>
    <property type="match status" value="1"/>
</dbReference>
<keyword evidence="7" id="KW-1185">Reference proteome</keyword>
<dbReference type="RefSeq" id="WP_160588884.1">
    <property type="nucleotide sequence ID" value="NZ_BMHN01000001.1"/>
</dbReference>
<evidence type="ECO:0000256" key="2">
    <source>
        <dbReference type="ARBA" id="ARBA00023125"/>
    </source>
</evidence>
<dbReference type="InterPro" id="IPR001647">
    <property type="entry name" value="HTH_TetR"/>
</dbReference>
<name>A0A845QGY5_9HYPH</name>
<dbReference type="InterPro" id="IPR025996">
    <property type="entry name" value="MT1864/Rv1816-like_C"/>
</dbReference>
<feature type="domain" description="HTH tetR-type" evidence="5">
    <location>
        <begin position="17"/>
        <end position="77"/>
    </location>
</feature>
<dbReference type="SUPFAM" id="SSF48498">
    <property type="entry name" value="Tetracyclin repressor-like, C-terminal domain"/>
    <property type="match status" value="1"/>
</dbReference>
<evidence type="ECO:0000256" key="3">
    <source>
        <dbReference type="ARBA" id="ARBA00023163"/>
    </source>
</evidence>
<evidence type="ECO:0000313" key="7">
    <source>
        <dbReference type="Proteomes" id="UP000470384"/>
    </source>
</evidence>
<dbReference type="AlphaFoldDB" id="A0A845QGY5"/>
<keyword evidence="1" id="KW-0805">Transcription regulation</keyword>
<dbReference type="InterPro" id="IPR009057">
    <property type="entry name" value="Homeodomain-like_sf"/>
</dbReference>
<dbReference type="InterPro" id="IPR050109">
    <property type="entry name" value="HTH-type_TetR-like_transc_reg"/>
</dbReference>
<keyword evidence="2 4" id="KW-0238">DNA-binding</keyword>
<evidence type="ECO:0000313" key="6">
    <source>
        <dbReference type="EMBL" id="NBG96881.1"/>
    </source>
</evidence>
<accession>A0A845QGY5</accession>
<evidence type="ECO:0000256" key="1">
    <source>
        <dbReference type="ARBA" id="ARBA00023015"/>
    </source>
</evidence>
<gene>
    <name evidence="6" type="ORF">GTQ45_14170</name>
</gene>
<evidence type="ECO:0000259" key="5">
    <source>
        <dbReference type="PROSITE" id="PS50977"/>
    </source>
</evidence>
<comment type="caution">
    <text evidence="6">The sequence shown here is derived from an EMBL/GenBank/DDBJ whole genome shotgun (WGS) entry which is preliminary data.</text>
</comment>